<sequence>MKTSYGKFISLGSLVALTLIFSCKKLLNQAPVGSLNGAVLANKAGLDGLLIGAYSMLDGYTNTSGTEWESGIDNWAYGGVAADDAFKGSNATDQTAVVPIANHTVDPSNEYIAEKWAAFYNAIQRANDVIREIPLIKDGSVSADYAKEVTAEAKFLRGVFHFELAKMFRNVPYVDESITYSAGNFNVPNPGPIWDKIEADFTAAMAGLPKTQGQIGRANYYAAEAFLAKAYLWDHQYAKAKTALDDLITNGETAGGEKYALSASYEDNYNAVKKNGPESVFAVQMTVNDGSNGSNDNPGEALNFPAGTYTGCCGFYQPSYTLANAFKVDANGLPMLGTTSTVCADFSANNSTTVNVTANLPNYNVVNLANDHGLGASDAFTPPTDALDPRIDWTVGRRGIPYLDWGLCGGEQWSRGDLCPYNPIKNVFYHSQQASTADNNGGWASNQGTANNYNLITLADLYLWRAECEVESGDLAGAMADVNVVRNRMQDPAGWVHTYVDDSNPSAGFTTTPAANYKIGLYTTFPSQSYAREAVHMEEQLEFGMEGHRFFDLQRWDPIYGGPEPAGYMAGVINTHIAAVTRVANPILDGHLFTAGKNELYPIPLEQITLENGQLKQNPKY</sequence>
<proteinExistence type="inferred from homology"/>
<evidence type="ECO:0000256" key="5">
    <source>
        <dbReference type="ARBA" id="ARBA00023237"/>
    </source>
</evidence>
<reference evidence="8 9" key="1">
    <citation type="submission" date="2015-12" db="EMBL/GenBank/DDBJ databases">
        <title>Genome sequence of Mucilaginibacter gotjawali.</title>
        <authorList>
            <person name="Lee J.S."/>
            <person name="Lee K.C."/>
            <person name="Kim K.K."/>
            <person name="Lee B.W."/>
        </authorList>
    </citation>
    <scope>NUCLEOTIDE SEQUENCE [LARGE SCALE GENOMIC DNA]</scope>
    <source>
        <strain evidence="8 9">SA3-7</strain>
    </source>
</reference>
<evidence type="ECO:0000259" key="7">
    <source>
        <dbReference type="Pfam" id="PF14322"/>
    </source>
</evidence>
<evidence type="ECO:0000313" key="8">
    <source>
        <dbReference type="EMBL" id="BAU52189.1"/>
    </source>
</evidence>
<evidence type="ECO:0000313" key="9">
    <source>
        <dbReference type="Proteomes" id="UP000218263"/>
    </source>
</evidence>
<dbReference type="GO" id="GO:0009279">
    <property type="term" value="C:cell outer membrane"/>
    <property type="evidence" value="ECO:0007669"/>
    <property type="project" value="UniProtKB-SubCell"/>
</dbReference>
<feature type="domain" description="RagB/SusD" evidence="6">
    <location>
        <begin position="277"/>
        <end position="621"/>
    </location>
</feature>
<comment type="subcellular location">
    <subcellularLocation>
        <location evidence="1">Cell outer membrane</location>
    </subcellularLocation>
</comment>
<dbReference type="InterPro" id="IPR012944">
    <property type="entry name" value="SusD_RagB_dom"/>
</dbReference>
<dbReference type="OrthoDB" id="9792139at2"/>
<keyword evidence="5" id="KW-0998">Cell outer membrane</keyword>
<gene>
    <name evidence="8" type="ORF">MgSA37_00339</name>
</gene>
<dbReference type="AlphaFoldDB" id="A0A110B2P8"/>
<dbReference type="Gene3D" id="1.25.40.390">
    <property type="match status" value="1"/>
</dbReference>
<dbReference type="InterPro" id="IPR011990">
    <property type="entry name" value="TPR-like_helical_dom_sf"/>
</dbReference>
<keyword evidence="9" id="KW-1185">Reference proteome</keyword>
<keyword evidence="3" id="KW-0732">Signal</keyword>
<accession>A0A110B2P8</accession>
<evidence type="ECO:0000256" key="4">
    <source>
        <dbReference type="ARBA" id="ARBA00023136"/>
    </source>
</evidence>
<protein>
    <submittedName>
        <fullName evidence="8">SusD family protein</fullName>
    </submittedName>
</protein>
<organism evidence="8 9">
    <name type="scientific">Mucilaginibacter gotjawali</name>
    <dbReference type="NCBI Taxonomy" id="1550579"/>
    <lineage>
        <taxon>Bacteria</taxon>
        <taxon>Pseudomonadati</taxon>
        <taxon>Bacteroidota</taxon>
        <taxon>Sphingobacteriia</taxon>
        <taxon>Sphingobacteriales</taxon>
        <taxon>Sphingobacteriaceae</taxon>
        <taxon>Mucilaginibacter</taxon>
    </lineage>
</organism>
<dbReference type="Proteomes" id="UP000218263">
    <property type="component" value="Chromosome"/>
</dbReference>
<evidence type="ECO:0000256" key="2">
    <source>
        <dbReference type="ARBA" id="ARBA00006275"/>
    </source>
</evidence>
<evidence type="ECO:0000256" key="3">
    <source>
        <dbReference type="ARBA" id="ARBA00022729"/>
    </source>
</evidence>
<dbReference type="Pfam" id="PF07980">
    <property type="entry name" value="SusD_RagB"/>
    <property type="match status" value="1"/>
</dbReference>
<dbReference type="EMBL" id="AP017313">
    <property type="protein sequence ID" value="BAU52189.1"/>
    <property type="molecule type" value="Genomic_DNA"/>
</dbReference>
<comment type="similarity">
    <text evidence="2">Belongs to the SusD family.</text>
</comment>
<name>A0A110B2P8_9SPHI</name>
<keyword evidence="4" id="KW-0472">Membrane</keyword>
<dbReference type="SUPFAM" id="SSF48452">
    <property type="entry name" value="TPR-like"/>
    <property type="match status" value="1"/>
</dbReference>
<feature type="domain" description="SusD-like N-terminal" evidence="7">
    <location>
        <begin position="90"/>
        <end position="232"/>
    </location>
</feature>
<evidence type="ECO:0000259" key="6">
    <source>
        <dbReference type="Pfam" id="PF07980"/>
    </source>
</evidence>
<dbReference type="PROSITE" id="PS51257">
    <property type="entry name" value="PROKAR_LIPOPROTEIN"/>
    <property type="match status" value="1"/>
</dbReference>
<dbReference type="RefSeq" id="WP_096349539.1">
    <property type="nucleotide sequence ID" value="NZ_AP017313.1"/>
</dbReference>
<dbReference type="KEGG" id="mgot:MgSA37_00339"/>
<dbReference type="InterPro" id="IPR033985">
    <property type="entry name" value="SusD-like_N"/>
</dbReference>
<evidence type="ECO:0000256" key="1">
    <source>
        <dbReference type="ARBA" id="ARBA00004442"/>
    </source>
</evidence>
<dbReference type="Pfam" id="PF14322">
    <property type="entry name" value="SusD-like_3"/>
    <property type="match status" value="1"/>
</dbReference>